<dbReference type="WBParaSite" id="Pan_g10423.t1">
    <property type="protein sequence ID" value="Pan_g10423.t1"/>
    <property type="gene ID" value="Pan_g10423"/>
</dbReference>
<keyword evidence="2" id="KW-1185">Reference proteome</keyword>
<evidence type="ECO:0000313" key="3">
    <source>
        <dbReference type="WBParaSite" id="Pan_g10423.t1"/>
    </source>
</evidence>
<organism evidence="2 3">
    <name type="scientific">Panagrellus redivivus</name>
    <name type="common">Microworm</name>
    <dbReference type="NCBI Taxonomy" id="6233"/>
    <lineage>
        <taxon>Eukaryota</taxon>
        <taxon>Metazoa</taxon>
        <taxon>Ecdysozoa</taxon>
        <taxon>Nematoda</taxon>
        <taxon>Chromadorea</taxon>
        <taxon>Rhabditida</taxon>
        <taxon>Tylenchina</taxon>
        <taxon>Panagrolaimomorpha</taxon>
        <taxon>Panagrolaimoidea</taxon>
        <taxon>Panagrolaimidae</taxon>
        <taxon>Panagrellus</taxon>
    </lineage>
</organism>
<sequence length="76" mass="8375">MIQKMPLALSQPEKKEEASRAHQRQVNGSAKDKRMRQASVPLKAPKVKTIEAPCALGTMFRSALVLRGNEDAQNMG</sequence>
<name>A0A7E4UM54_PANRE</name>
<dbReference type="AlphaFoldDB" id="A0A7E4UM54"/>
<reference evidence="3" key="2">
    <citation type="submission" date="2020-10" db="UniProtKB">
        <authorList>
            <consortium name="WormBaseParasite"/>
        </authorList>
    </citation>
    <scope>IDENTIFICATION</scope>
</reference>
<dbReference type="Proteomes" id="UP000492821">
    <property type="component" value="Unassembled WGS sequence"/>
</dbReference>
<feature type="region of interest" description="Disordered" evidence="1">
    <location>
        <begin position="1"/>
        <end position="44"/>
    </location>
</feature>
<protein>
    <submittedName>
        <fullName evidence="3">Single-stranded DNA-binding protein</fullName>
    </submittedName>
</protein>
<evidence type="ECO:0000256" key="1">
    <source>
        <dbReference type="SAM" id="MobiDB-lite"/>
    </source>
</evidence>
<proteinExistence type="predicted"/>
<reference evidence="2" key="1">
    <citation type="journal article" date="2013" name="Genetics">
        <title>The draft genome and transcriptome of Panagrellus redivivus are shaped by the harsh demands of a free-living lifestyle.</title>
        <authorList>
            <person name="Srinivasan J."/>
            <person name="Dillman A.R."/>
            <person name="Macchietto M.G."/>
            <person name="Heikkinen L."/>
            <person name="Lakso M."/>
            <person name="Fracchia K.M."/>
            <person name="Antoshechkin I."/>
            <person name="Mortazavi A."/>
            <person name="Wong G."/>
            <person name="Sternberg P.W."/>
        </authorList>
    </citation>
    <scope>NUCLEOTIDE SEQUENCE [LARGE SCALE GENOMIC DNA]</scope>
    <source>
        <strain evidence="2">MT8872</strain>
    </source>
</reference>
<accession>A0A7E4UM54</accession>
<evidence type="ECO:0000313" key="2">
    <source>
        <dbReference type="Proteomes" id="UP000492821"/>
    </source>
</evidence>